<evidence type="ECO:0000259" key="8">
    <source>
        <dbReference type="Pfam" id="PF17777"/>
    </source>
</evidence>
<dbReference type="SUPFAM" id="SSF160369">
    <property type="entry name" value="Ribosomal protein L10-like"/>
    <property type="match status" value="1"/>
</dbReference>
<evidence type="ECO:0000256" key="1">
    <source>
        <dbReference type="ARBA" id="ARBA00004046"/>
    </source>
</evidence>
<protein>
    <recommendedName>
        <fullName evidence="6">Ribosome assembly factor mrt4</fullName>
    </recommendedName>
</protein>
<accession>A0AAN9AQV0</accession>
<comment type="function">
    <text evidence="1 6">Component of the ribosome assembly machinery. Nuclear paralog of the ribosomal protein P0, it binds pre-60S subunits at an early stage of assembly in the nucleolus, and is replaced by P0 in cytoplasmic pre-60S subunits and mature 80S ribosomes.</text>
</comment>
<comment type="subcellular location">
    <subcellularLocation>
        <location evidence="6">Cytoplasm</location>
    </subcellularLocation>
    <subcellularLocation>
        <location evidence="6">Nucleus</location>
        <location evidence="6">Nucleolus</location>
    </subcellularLocation>
</comment>
<dbReference type="Gene3D" id="3.90.105.20">
    <property type="match status" value="1"/>
</dbReference>
<organism evidence="9 10">
    <name type="scientific">Littorina saxatilis</name>
    <dbReference type="NCBI Taxonomy" id="31220"/>
    <lineage>
        <taxon>Eukaryota</taxon>
        <taxon>Metazoa</taxon>
        <taxon>Spiralia</taxon>
        <taxon>Lophotrochozoa</taxon>
        <taxon>Mollusca</taxon>
        <taxon>Gastropoda</taxon>
        <taxon>Caenogastropoda</taxon>
        <taxon>Littorinimorpha</taxon>
        <taxon>Littorinoidea</taxon>
        <taxon>Littorinidae</taxon>
        <taxon>Littorina</taxon>
    </lineage>
</organism>
<dbReference type="Pfam" id="PF17777">
    <property type="entry name" value="RL10P_insert"/>
    <property type="match status" value="1"/>
</dbReference>
<keyword evidence="4 6" id="KW-0963">Cytoplasm</keyword>
<evidence type="ECO:0000256" key="5">
    <source>
        <dbReference type="ARBA" id="ARBA00023242"/>
    </source>
</evidence>
<feature type="region of interest" description="Disordered" evidence="7">
    <location>
        <begin position="216"/>
        <end position="252"/>
    </location>
</feature>
<comment type="subunit">
    <text evidence="3 6">Associates with the pre-60S ribosomal particle.</text>
</comment>
<evidence type="ECO:0000256" key="3">
    <source>
        <dbReference type="ARBA" id="ARBA00011117"/>
    </source>
</evidence>
<dbReference type="GO" id="GO:0030687">
    <property type="term" value="C:preribosome, large subunit precursor"/>
    <property type="evidence" value="ECO:0007669"/>
    <property type="project" value="TreeGrafter"/>
</dbReference>
<keyword evidence="6" id="KW-0690">Ribosome biogenesis</keyword>
<dbReference type="PANTHER" id="PTHR45841">
    <property type="entry name" value="MRNA TURNOVER PROTEIN 4 MRTO4"/>
    <property type="match status" value="1"/>
</dbReference>
<dbReference type="GO" id="GO:0005737">
    <property type="term" value="C:cytoplasm"/>
    <property type="evidence" value="ECO:0007669"/>
    <property type="project" value="UniProtKB-SubCell"/>
</dbReference>
<keyword evidence="10" id="KW-1185">Reference proteome</keyword>
<keyword evidence="5 6" id="KW-0539">Nucleus</keyword>
<dbReference type="InterPro" id="IPR051742">
    <property type="entry name" value="Ribosome_Assembly_uL10"/>
</dbReference>
<evidence type="ECO:0000256" key="7">
    <source>
        <dbReference type="SAM" id="MobiDB-lite"/>
    </source>
</evidence>
<dbReference type="FunFam" id="3.30.70.1730:FF:000005">
    <property type="entry name" value="Ribosome assembly factor mrt4"/>
    <property type="match status" value="1"/>
</dbReference>
<dbReference type="PANTHER" id="PTHR45841:SF1">
    <property type="entry name" value="MRNA TURNOVER PROTEIN 4 HOMOLOG"/>
    <property type="match status" value="1"/>
</dbReference>
<dbReference type="GO" id="GO:0005730">
    <property type="term" value="C:nucleolus"/>
    <property type="evidence" value="ECO:0007669"/>
    <property type="project" value="UniProtKB-SubCell"/>
</dbReference>
<dbReference type="GO" id="GO:0000027">
    <property type="term" value="P:ribosomal large subunit assembly"/>
    <property type="evidence" value="ECO:0007669"/>
    <property type="project" value="InterPro"/>
</dbReference>
<evidence type="ECO:0000313" key="9">
    <source>
        <dbReference type="EMBL" id="KAK7091483.1"/>
    </source>
</evidence>
<proteinExistence type="inferred from homology"/>
<gene>
    <name evidence="9" type="ORF">V1264_009156</name>
</gene>
<feature type="domain" description="Large ribosomal subunit protein uL10-like insertion" evidence="8">
    <location>
        <begin position="125"/>
        <end position="195"/>
    </location>
</feature>
<dbReference type="Proteomes" id="UP001374579">
    <property type="component" value="Unassembled WGS sequence"/>
</dbReference>
<evidence type="ECO:0000256" key="6">
    <source>
        <dbReference type="RuleBase" id="RU364039"/>
    </source>
</evidence>
<reference evidence="9 10" key="1">
    <citation type="submission" date="2024-02" db="EMBL/GenBank/DDBJ databases">
        <title>Chromosome-scale genome assembly of the rough periwinkle Littorina saxatilis.</title>
        <authorList>
            <person name="De Jode A."/>
            <person name="Faria R."/>
            <person name="Formenti G."/>
            <person name="Sims Y."/>
            <person name="Smith T.P."/>
            <person name="Tracey A."/>
            <person name="Wood J.M.D."/>
            <person name="Zagrodzka Z.B."/>
            <person name="Johannesson K."/>
            <person name="Butlin R.K."/>
            <person name="Leder E.H."/>
        </authorList>
    </citation>
    <scope>NUCLEOTIDE SEQUENCE [LARGE SCALE GENOMIC DNA]</scope>
    <source>
        <strain evidence="9">Snail1</strain>
        <tissue evidence="9">Muscle</tissue>
    </source>
</reference>
<dbReference type="InterPro" id="IPR043164">
    <property type="entry name" value="Ribosomal_uL10-like_insert_sf"/>
</dbReference>
<dbReference type="InterPro" id="IPR001790">
    <property type="entry name" value="Ribosomal_uL10"/>
</dbReference>
<comment type="caution">
    <text evidence="9">The sequence shown here is derived from an EMBL/GenBank/DDBJ whole genome shotgun (WGS) entry which is preliminary data.</text>
</comment>
<dbReference type="Gene3D" id="3.30.70.1730">
    <property type="match status" value="1"/>
</dbReference>
<dbReference type="GO" id="GO:0006364">
    <property type="term" value="P:rRNA processing"/>
    <property type="evidence" value="ECO:0007669"/>
    <property type="project" value="TreeGrafter"/>
</dbReference>
<dbReference type="GO" id="GO:0003723">
    <property type="term" value="F:RNA binding"/>
    <property type="evidence" value="ECO:0007669"/>
    <property type="project" value="TreeGrafter"/>
</dbReference>
<dbReference type="CDD" id="cd05796">
    <property type="entry name" value="Ribosomal_P0_like"/>
    <property type="match status" value="1"/>
</dbReference>
<comment type="similarity">
    <text evidence="2 6">Belongs to the universal ribosomal protein uL10 family.</text>
</comment>
<dbReference type="FunFam" id="3.90.105.20:FF:000003">
    <property type="entry name" value="Ribosome assembly factor mrt4"/>
    <property type="match status" value="1"/>
</dbReference>
<dbReference type="InterPro" id="IPR043141">
    <property type="entry name" value="Ribosomal_uL10-like_sf"/>
</dbReference>
<sequence>MPRSKRNKKVALTQTEKKGLALKQKLIEDIRSCAEKYDRIFTFSVHNMRNIHMKDIRSQWMHSKFFFGKNKVMSLALGKGPEDEHLDGLHHLTSHLHGETGLLFTNKKKAEVVKFFSSFRVAEYARSGNVATETVVLQPGPLDFAHSHTIEPQLRQLGLATVLVKGVVTLQQEFEVCKKGEKLTPEKGRILKLFGHTMAEFYLTVTGMWTKDTASWQSLNSSKKGKKAKMEVKEKEEEDEEDDEEEEEMSDT</sequence>
<name>A0AAN9AQV0_9CAEN</name>
<feature type="compositionally biased region" description="Acidic residues" evidence="7">
    <location>
        <begin position="236"/>
        <end position="252"/>
    </location>
</feature>
<dbReference type="InterPro" id="IPR033867">
    <property type="entry name" value="Mrt4"/>
</dbReference>
<evidence type="ECO:0000313" key="10">
    <source>
        <dbReference type="Proteomes" id="UP001374579"/>
    </source>
</evidence>
<evidence type="ECO:0000256" key="2">
    <source>
        <dbReference type="ARBA" id="ARBA00008889"/>
    </source>
</evidence>
<dbReference type="AlphaFoldDB" id="A0AAN9AQV0"/>
<dbReference type="EMBL" id="JBAMIC010000022">
    <property type="protein sequence ID" value="KAK7091483.1"/>
    <property type="molecule type" value="Genomic_DNA"/>
</dbReference>
<dbReference type="GO" id="GO:0000956">
    <property type="term" value="P:nuclear-transcribed mRNA catabolic process"/>
    <property type="evidence" value="ECO:0007669"/>
    <property type="project" value="TreeGrafter"/>
</dbReference>
<dbReference type="InterPro" id="IPR040637">
    <property type="entry name" value="Ribosomal_uL10-like_insert"/>
</dbReference>
<evidence type="ECO:0000256" key="4">
    <source>
        <dbReference type="ARBA" id="ARBA00022490"/>
    </source>
</evidence>
<dbReference type="Pfam" id="PF00466">
    <property type="entry name" value="Ribosomal_L10"/>
    <property type="match status" value="1"/>
</dbReference>